<evidence type="ECO:0000256" key="1">
    <source>
        <dbReference type="ARBA" id="ARBA00008542"/>
    </source>
</evidence>
<dbReference type="CDD" id="cd03134">
    <property type="entry name" value="GATase1_PfpI_like"/>
    <property type="match status" value="1"/>
</dbReference>
<evidence type="ECO:0000259" key="2">
    <source>
        <dbReference type="Pfam" id="PF01965"/>
    </source>
</evidence>
<feature type="domain" description="DJ-1/PfpI" evidence="2">
    <location>
        <begin position="3"/>
        <end position="166"/>
    </location>
</feature>
<dbReference type="EMBL" id="JXKM01000013">
    <property type="protein sequence ID" value="OJG34590.1"/>
    <property type="molecule type" value="Genomic_DNA"/>
</dbReference>
<evidence type="ECO:0000313" key="4">
    <source>
        <dbReference type="Proteomes" id="UP000183700"/>
    </source>
</evidence>
<reference evidence="3 4" key="1">
    <citation type="submission" date="2014-12" db="EMBL/GenBank/DDBJ databases">
        <title>Draft genome sequences of 29 type strains of Enterococci.</title>
        <authorList>
            <person name="Zhong Z."/>
            <person name="Sun Z."/>
            <person name="Liu W."/>
            <person name="Zhang W."/>
            <person name="Zhang H."/>
        </authorList>
    </citation>
    <scope>NUCLEOTIDE SEQUENCE [LARGE SCALE GENOMIC DNA]</scope>
    <source>
        <strain evidence="3 4">DSM 22802</strain>
    </source>
</reference>
<comment type="caution">
    <text evidence="3">The sequence shown here is derived from an EMBL/GenBank/DDBJ whole genome shotgun (WGS) entry which is preliminary data.</text>
</comment>
<dbReference type="PROSITE" id="PS51273">
    <property type="entry name" value="GATASE_TYPE_1"/>
    <property type="match status" value="1"/>
</dbReference>
<dbReference type="STRING" id="319970.RV00_GL000810"/>
<gene>
    <name evidence="3" type="ORF">RV00_GL000810</name>
</gene>
<dbReference type="Gene3D" id="3.40.50.880">
    <property type="match status" value="1"/>
</dbReference>
<organism evidence="3 4">
    <name type="scientific">Enterococcus devriesei</name>
    <dbReference type="NCBI Taxonomy" id="319970"/>
    <lineage>
        <taxon>Bacteria</taxon>
        <taxon>Bacillati</taxon>
        <taxon>Bacillota</taxon>
        <taxon>Bacilli</taxon>
        <taxon>Lactobacillales</taxon>
        <taxon>Enterococcaceae</taxon>
        <taxon>Enterococcus</taxon>
    </lineage>
</organism>
<dbReference type="RefSeq" id="WP_071863160.1">
    <property type="nucleotide sequence ID" value="NZ_CAURXW010000012.1"/>
</dbReference>
<comment type="similarity">
    <text evidence="1">Belongs to the peptidase C56 family.</text>
</comment>
<dbReference type="PANTHER" id="PTHR42733:SF2">
    <property type="entry name" value="DJ-1_THIJ_PFPI FAMILY PROTEIN"/>
    <property type="match status" value="1"/>
</dbReference>
<dbReference type="PANTHER" id="PTHR42733">
    <property type="entry name" value="DJ-1 PROTEIN"/>
    <property type="match status" value="1"/>
</dbReference>
<dbReference type="AlphaFoldDB" id="A0A1L8SR61"/>
<name>A0A1L8SR61_9ENTE</name>
<dbReference type="Pfam" id="PF01965">
    <property type="entry name" value="DJ-1_PfpI"/>
    <property type="match status" value="1"/>
</dbReference>
<dbReference type="Proteomes" id="UP000183700">
    <property type="component" value="Unassembled WGS sequence"/>
</dbReference>
<dbReference type="OrthoDB" id="9792284at2"/>
<dbReference type="PROSITE" id="PS51276">
    <property type="entry name" value="PEPTIDASE_C56_PFPI"/>
    <property type="match status" value="1"/>
</dbReference>
<sequence>MTKKIAVLVTDLVEDVELSSPKEALEKDGNEVTLISFEANQEITGKKGTKFTSDKSIDEVKPEDFDALLIPGGFSPDQLRADSRFVSFVSYFLDKDQPLFAICHGPQLFIQTGLTKGRTMTAYTTVRPDVGYAGAIVKDEAVVVDNKLVTSRTPDDLPAFNEKIVEVLHA</sequence>
<dbReference type="NCBIfam" id="TIGR01382">
    <property type="entry name" value="PfpI"/>
    <property type="match status" value="1"/>
</dbReference>
<evidence type="ECO:0000313" key="3">
    <source>
        <dbReference type="EMBL" id="OJG34590.1"/>
    </source>
</evidence>
<dbReference type="InterPro" id="IPR029062">
    <property type="entry name" value="Class_I_gatase-like"/>
</dbReference>
<dbReference type="InterPro" id="IPR006286">
    <property type="entry name" value="C56_PfpI-like"/>
</dbReference>
<dbReference type="SUPFAM" id="SSF52317">
    <property type="entry name" value="Class I glutamine amidotransferase-like"/>
    <property type="match status" value="1"/>
</dbReference>
<accession>A0A1L8SR61</accession>
<dbReference type="InterPro" id="IPR002818">
    <property type="entry name" value="DJ-1/PfpI"/>
</dbReference>
<proteinExistence type="inferred from homology"/>
<keyword evidence="4" id="KW-1185">Reference proteome</keyword>
<protein>
    <recommendedName>
        <fullName evidence="2">DJ-1/PfpI domain-containing protein</fullName>
    </recommendedName>
</protein>